<dbReference type="Gene3D" id="3.40.50.2000">
    <property type="entry name" value="Glycogen Phosphorylase B"/>
    <property type="match status" value="1"/>
</dbReference>
<evidence type="ECO:0000313" key="1">
    <source>
        <dbReference type="EMBL" id="TKW36981.1"/>
    </source>
</evidence>
<gene>
    <name evidence="1" type="ORF">SEVIR_1G017150v2</name>
</gene>
<evidence type="ECO:0000313" key="2">
    <source>
        <dbReference type="Proteomes" id="UP000298652"/>
    </source>
</evidence>
<organism evidence="1 2">
    <name type="scientific">Setaria viridis</name>
    <name type="common">Green bristlegrass</name>
    <name type="synonym">Setaria italica subsp. viridis</name>
    <dbReference type="NCBI Taxonomy" id="4556"/>
    <lineage>
        <taxon>Eukaryota</taxon>
        <taxon>Viridiplantae</taxon>
        <taxon>Streptophyta</taxon>
        <taxon>Embryophyta</taxon>
        <taxon>Tracheophyta</taxon>
        <taxon>Spermatophyta</taxon>
        <taxon>Magnoliopsida</taxon>
        <taxon>Liliopsida</taxon>
        <taxon>Poales</taxon>
        <taxon>Poaceae</taxon>
        <taxon>PACMAD clade</taxon>
        <taxon>Panicoideae</taxon>
        <taxon>Panicodae</taxon>
        <taxon>Paniceae</taxon>
        <taxon>Cenchrinae</taxon>
        <taxon>Setaria</taxon>
    </lineage>
</organism>
<dbReference type="AlphaFoldDB" id="A0A4U6W3N1"/>
<dbReference type="Proteomes" id="UP000298652">
    <property type="component" value="Chromosome 1"/>
</dbReference>
<proteinExistence type="predicted"/>
<name>A0A4U6W3N1_SETVI</name>
<protein>
    <submittedName>
        <fullName evidence="1">Uncharacterized protein</fullName>
    </submittedName>
</protein>
<sequence length="29" mass="3148">MTGSSDHSIHILLLSYPAQGHINPLLQFG</sequence>
<accession>A0A4U6W3N1</accession>
<keyword evidence="2" id="KW-1185">Reference proteome</keyword>
<dbReference type="EMBL" id="CM016552">
    <property type="protein sequence ID" value="TKW36981.1"/>
    <property type="molecule type" value="Genomic_DNA"/>
</dbReference>
<dbReference type="Gramene" id="TKW36981">
    <property type="protein sequence ID" value="TKW36981"/>
    <property type="gene ID" value="SEVIR_1G017150v2"/>
</dbReference>
<reference evidence="1" key="1">
    <citation type="submission" date="2019-03" db="EMBL/GenBank/DDBJ databases">
        <title>WGS assembly of Setaria viridis.</title>
        <authorList>
            <person name="Huang P."/>
            <person name="Jenkins J."/>
            <person name="Grimwood J."/>
            <person name="Barry K."/>
            <person name="Healey A."/>
            <person name="Mamidi S."/>
            <person name="Sreedasyam A."/>
            <person name="Shu S."/>
            <person name="Feldman M."/>
            <person name="Wu J."/>
            <person name="Yu Y."/>
            <person name="Chen C."/>
            <person name="Johnson J."/>
            <person name="Rokhsar D."/>
            <person name="Baxter I."/>
            <person name="Schmutz J."/>
            <person name="Brutnell T."/>
            <person name="Kellogg E."/>
        </authorList>
    </citation>
    <scope>NUCLEOTIDE SEQUENCE [LARGE SCALE GENOMIC DNA]</scope>
</reference>